<dbReference type="PROSITE" id="PS51384">
    <property type="entry name" value="FAD_FR"/>
    <property type="match status" value="1"/>
</dbReference>
<dbReference type="OrthoDB" id="9789468at2"/>
<protein>
    <submittedName>
        <fullName evidence="11">Ferredoxin--NADP reductase</fullName>
    </submittedName>
</protein>
<dbReference type="InterPro" id="IPR039261">
    <property type="entry name" value="FNR_nucleotide-bd"/>
</dbReference>
<dbReference type="EMBL" id="CP034549">
    <property type="protein sequence ID" value="AZQ43212.1"/>
    <property type="molecule type" value="Genomic_DNA"/>
</dbReference>
<dbReference type="PANTHER" id="PTHR47354">
    <property type="entry name" value="NADH OXIDOREDUCTASE HCR"/>
    <property type="match status" value="1"/>
</dbReference>
<keyword evidence="7" id="KW-0408">Iron</keyword>
<dbReference type="GO" id="GO:0050660">
    <property type="term" value="F:flavin adenine dinucleotide binding"/>
    <property type="evidence" value="ECO:0007669"/>
    <property type="project" value="TreeGrafter"/>
</dbReference>
<dbReference type="Pfam" id="PF00111">
    <property type="entry name" value="Fer2"/>
    <property type="match status" value="1"/>
</dbReference>
<dbReference type="InterPro" id="IPR001041">
    <property type="entry name" value="2Fe-2S_ferredoxin-type"/>
</dbReference>
<dbReference type="PRINTS" id="PR00410">
    <property type="entry name" value="PHEHYDRXLASE"/>
</dbReference>
<gene>
    <name evidence="11" type="ORF">EJ995_02790</name>
</gene>
<dbReference type="AlphaFoldDB" id="A0A3S9MVP6"/>
<keyword evidence="2" id="KW-0285">Flavoprotein</keyword>
<evidence type="ECO:0000256" key="7">
    <source>
        <dbReference type="ARBA" id="ARBA00023004"/>
    </source>
</evidence>
<organism evidence="11 12">
    <name type="scientific">Nonlabens ponticola</name>
    <dbReference type="NCBI Taxonomy" id="2496866"/>
    <lineage>
        <taxon>Bacteria</taxon>
        <taxon>Pseudomonadati</taxon>
        <taxon>Bacteroidota</taxon>
        <taxon>Flavobacteriia</taxon>
        <taxon>Flavobacteriales</taxon>
        <taxon>Flavobacteriaceae</taxon>
        <taxon>Nonlabens</taxon>
    </lineage>
</organism>
<keyword evidence="3" id="KW-0001">2Fe-2S</keyword>
<evidence type="ECO:0000256" key="6">
    <source>
        <dbReference type="ARBA" id="ARBA00023002"/>
    </source>
</evidence>
<dbReference type="Pfam" id="PF00970">
    <property type="entry name" value="FAD_binding_6"/>
    <property type="match status" value="1"/>
</dbReference>
<dbReference type="Proteomes" id="UP000279600">
    <property type="component" value="Chromosome"/>
</dbReference>
<dbReference type="InterPro" id="IPR001709">
    <property type="entry name" value="Flavoprot_Pyr_Nucl_cyt_Rdtase"/>
</dbReference>
<evidence type="ECO:0000313" key="12">
    <source>
        <dbReference type="Proteomes" id="UP000279600"/>
    </source>
</evidence>
<dbReference type="SUPFAM" id="SSF63380">
    <property type="entry name" value="Riboflavin synthase domain-like"/>
    <property type="match status" value="1"/>
</dbReference>
<keyword evidence="8" id="KW-0411">Iron-sulfur</keyword>
<evidence type="ECO:0000256" key="4">
    <source>
        <dbReference type="ARBA" id="ARBA00022723"/>
    </source>
</evidence>
<evidence type="ECO:0000256" key="8">
    <source>
        <dbReference type="ARBA" id="ARBA00023014"/>
    </source>
</evidence>
<keyword evidence="5" id="KW-0274">FAD</keyword>
<dbReference type="InterPro" id="IPR008333">
    <property type="entry name" value="Cbr1-like_FAD-bd_dom"/>
</dbReference>
<feature type="domain" description="FAD-binding FR-type" evidence="10">
    <location>
        <begin position="1"/>
        <end position="104"/>
    </location>
</feature>
<evidence type="ECO:0000259" key="10">
    <source>
        <dbReference type="PROSITE" id="PS51384"/>
    </source>
</evidence>
<dbReference type="InterPro" id="IPR036010">
    <property type="entry name" value="2Fe-2S_ferredoxin-like_sf"/>
</dbReference>
<evidence type="ECO:0000256" key="1">
    <source>
        <dbReference type="ARBA" id="ARBA00001974"/>
    </source>
</evidence>
<sequence>MVFHQLSIKEVTKVTSQAVEIVFDVPQDLKSDFEYTAGQYLTLRADIDGNDVRRAYSLSSAPHEDHLSVVVKAVQHGTFSNYAMKLRAGDTLQVAPPDGLFIHESDASAVNHYLNVAAGSGITPIMSIIKSILHTEKDSRVVLIYGNQSQSQTIYFEQLNDLQDAHPDRFKVRYSFSREERQDELFGRVNKANLNYFLKNDCEDYAFAKAYLCGPEAMINMATNNLTEKEVVAKENIKFELFTATESEVEITEDSHLTEVKVILDDEEHQLTMRRDETLLEVMLKNDIDAPYSCQGGICSSCVGLLEEGKATMRKNSILTDEEVDEGLTLTCQACPTTAKIVVNFDEV</sequence>
<evidence type="ECO:0000313" key="11">
    <source>
        <dbReference type="EMBL" id="AZQ43212.1"/>
    </source>
</evidence>
<dbReference type="PROSITE" id="PS51085">
    <property type="entry name" value="2FE2S_FER_2"/>
    <property type="match status" value="1"/>
</dbReference>
<dbReference type="Gene3D" id="3.40.50.80">
    <property type="entry name" value="Nucleotide-binding domain of ferredoxin-NADP reductase (FNR) module"/>
    <property type="match status" value="1"/>
</dbReference>
<dbReference type="GO" id="GO:0046872">
    <property type="term" value="F:metal ion binding"/>
    <property type="evidence" value="ECO:0007669"/>
    <property type="project" value="UniProtKB-KW"/>
</dbReference>
<dbReference type="PRINTS" id="PR00371">
    <property type="entry name" value="FPNCR"/>
</dbReference>
<dbReference type="Pfam" id="PF00175">
    <property type="entry name" value="NAD_binding_1"/>
    <property type="match status" value="1"/>
</dbReference>
<dbReference type="KEGG" id="noj:EJ995_02790"/>
<dbReference type="InterPro" id="IPR017927">
    <property type="entry name" value="FAD-bd_FR_type"/>
</dbReference>
<dbReference type="RefSeq" id="WP_126445398.1">
    <property type="nucleotide sequence ID" value="NZ_CP034549.1"/>
</dbReference>
<dbReference type="SUPFAM" id="SSF54292">
    <property type="entry name" value="2Fe-2S ferredoxin-like"/>
    <property type="match status" value="1"/>
</dbReference>
<name>A0A3S9MVP6_9FLAO</name>
<dbReference type="Gene3D" id="3.10.20.30">
    <property type="match status" value="1"/>
</dbReference>
<feature type="domain" description="2Fe-2S ferredoxin-type" evidence="9">
    <location>
        <begin position="258"/>
        <end position="348"/>
    </location>
</feature>
<dbReference type="InterPro" id="IPR001433">
    <property type="entry name" value="OxRdtase_FAD/NAD-bd"/>
</dbReference>
<dbReference type="InterPro" id="IPR050415">
    <property type="entry name" value="MRET"/>
</dbReference>
<reference evidence="11 12" key="1">
    <citation type="submission" date="2018-12" db="EMBL/GenBank/DDBJ databases">
        <title>Complete genome of Nonlabens sp. MJ115.</title>
        <authorList>
            <person name="Choi H.S."/>
            <person name="Jung J."/>
        </authorList>
    </citation>
    <scope>NUCLEOTIDE SEQUENCE [LARGE SCALE GENOMIC DNA]</scope>
    <source>
        <strain evidence="11 12">MJ115</strain>
    </source>
</reference>
<dbReference type="CDD" id="cd00207">
    <property type="entry name" value="fer2"/>
    <property type="match status" value="1"/>
</dbReference>
<keyword evidence="12" id="KW-1185">Reference proteome</keyword>
<evidence type="ECO:0000256" key="3">
    <source>
        <dbReference type="ARBA" id="ARBA00022714"/>
    </source>
</evidence>
<keyword evidence="4" id="KW-0479">Metal-binding</keyword>
<dbReference type="InterPro" id="IPR012675">
    <property type="entry name" value="Beta-grasp_dom_sf"/>
</dbReference>
<dbReference type="InterPro" id="IPR017938">
    <property type="entry name" value="Riboflavin_synthase-like_b-brl"/>
</dbReference>
<dbReference type="GO" id="GO:0051537">
    <property type="term" value="F:2 iron, 2 sulfur cluster binding"/>
    <property type="evidence" value="ECO:0007669"/>
    <property type="project" value="UniProtKB-KW"/>
</dbReference>
<proteinExistence type="predicted"/>
<evidence type="ECO:0000256" key="5">
    <source>
        <dbReference type="ARBA" id="ARBA00022827"/>
    </source>
</evidence>
<dbReference type="Gene3D" id="2.40.30.10">
    <property type="entry name" value="Translation factors"/>
    <property type="match status" value="1"/>
</dbReference>
<keyword evidence="6" id="KW-0560">Oxidoreductase</keyword>
<dbReference type="PANTHER" id="PTHR47354:SF8">
    <property type="entry name" value="1,2-PHENYLACETYL-COA EPOXIDASE, SUBUNIT E"/>
    <property type="match status" value="1"/>
</dbReference>
<accession>A0A3S9MVP6</accession>
<dbReference type="GO" id="GO:0016491">
    <property type="term" value="F:oxidoreductase activity"/>
    <property type="evidence" value="ECO:0007669"/>
    <property type="project" value="UniProtKB-KW"/>
</dbReference>
<evidence type="ECO:0000256" key="2">
    <source>
        <dbReference type="ARBA" id="ARBA00022630"/>
    </source>
</evidence>
<dbReference type="InterPro" id="IPR006058">
    <property type="entry name" value="2Fe2S_fd_BS"/>
</dbReference>
<dbReference type="CDD" id="cd06214">
    <property type="entry name" value="PA_degradation_oxidoreductase_like"/>
    <property type="match status" value="1"/>
</dbReference>
<dbReference type="SUPFAM" id="SSF52343">
    <property type="entry name" value="Ferredoxin reductase-like, C-terminal NADP-linked domain"/>
    <property type="match status" value="1"/>
</dbReference>
<comment type="cofactor">
    <cofactor evidence="1">
        <name>FAD</name>
        <dbReference type="ChEBI" id="CHEBI:57692"/>
    </cofactor>
</comment>
<evidence type="ECO:0000259" key="9">
    <source>
        <dbReference type="PROSITE" id="PS51085"/>
    </source>
</evidence>
<dbReference type="PROSITE" id="PS00197">
    <property type="entry name" value="2FE2S_FER_1"/>
    <property type="match status" value="1"/>
</dbReference>